<name>A0ABY0IFL4_9BACT</name>
<dbReference type="InterPro" id="IPR050807">
    <property type="entry name" value="TransReg_Diox_bact_type"/>
</dbReference>
<reference evidence="4" key="1">
    <citation type="journal article" date="2019" name="Int. J. Syst. Evol. Microbiol.">
        <title>Halobacteriovorax valvorus sp. nov., a novel prokaryotic predator isolated from coastal seawater of China.</title>
        <authorList>
            <person name="Chen M.-X."/>
        </authorList>
    </citation>
    <scope>NUCLEOTIDE SEQUENCE [LARGE SCALE GENOMIC DNA]</scope>
    <source>
        <strain evidence="4">BL9</strain>
    </source>
</reference>
<dbReference type="SMART" id="SM00530">
    <property type="entry name" value="HTH_XRE"/>
    <property type="match status" value="2"/>
</dbReference>
<evidence type="ECO:0000313" key="3">
    <source>
        <dbReference type="EMBL" id="RZF21719.1"/>
    </source>
</evidence>
<dbReference type="PANTHER" id="PTHR46797:SF1">
    <property type="entry name" value="METHYLPHOSPHONATE SYNTHASE"/>
    <property type="match status" value="1"/>
</dbReference>
<keyword evidence="4" id="KW-1185">Reference proteome</keyword>
<dbReference type="CDD" id="cd00093">
    <property type="entry name" value="HTH_XRE"/>
    <property type="match status" value="2"/>
</dbReference>
<dbReference type="Pfam" id="PF01381">
    <property type="entry name" value="HTH_3"/>
    <property type="match status" value="1"/>
</dbReference>
<accession>A0ABY0IFL4</accession>
<keyword evidence="1" id="KW-0238">DNA-binding</keyword>
<feature type="domain" description="HTH cro/C1-type" evidence="2">
    <location>
        <begin position="123"/>
        <end position="177"/>
    </location>
</feature>
<protein>
    <submittedName>
        <fullName evidence="3">XRE family transcriptional regulator</fullName>
    </submittedName>
</protein>
<dbReference type="InterPro" id="IPR001387">
    <property type="entry name" value="Cro/C1-type_HTH"/>
</dbReference>
<proteinExistence type="predicted"/>
<comment type="caution">
    <text evidence="3">The sequence shown here is derived from an EMBL/GenBank/DDBJ whole genome shotgun (WGS) entry which is preliminary data.</text>
</comment>
<dbReference type="EMBL" id="QDKL01000002">
    <property type="protein sequence ID" value="RZF21719.1"/>
    <property type="molecule type" value="Genomic_DNA"/>
</dbReference>
<dbReference type="Gene3D" id="1.10.260.40">
    <property type="entry name" value="lambda repressor-like DNA-binding domains"/>
    <property type="match status" value="2"/>
</dbReference>
<gene>
    <name evidence="3" type="ORF">DAY19_08500</name>
</gene>
<dbReference type="PROSITE" id="PS50943">
    <property type="entry name" value="HTH_CROC1"/>
    <property type="match status" value="2"/>
</dbReference>
<evidence type="ECO:0000259" key="2">
    <source>
        <dbReference type="PROSITE" id="PS50943"/>
    </source>
</evidence>
<dbReference type="Proteomes" id="UP000443582">
    <property type="component" value="Unassembled WGS sequence"/>
</dbReference>
<dbReference type="SUPFAM" id="SSF47413">
    <property type="entry name" value="lambda repressor-like DNA-binding domains"/>
    <property type="match status" value="2"/>
</dbReference>
<feature type="domain" description="HTH cro/C1-type" evidence="2">
    <location>
        <begin position="27"/>
        <end position="81"/>
    </location>
</feature>
<sequence length="218" mass="24774">MMALRRSQVLTTGGNVRNENKIEALALKKLRGIKGVNRREAGVLLGVSFKTIEKFENGRTALTRSKIDEILSGYGFSYDDFNNCCNGKSDKVKAKFVTIPKVIENKKLRRSYKRVITKEAQVLKAIRKLKGLSQYKASFLCGYHKTAIGHIENGRVEIPKSRIQHILEAYGFTMDDFDYHMKSEVFVTEIQDDCISIIRSLGEDKLKAVYPLLSTFKN</sequence>
<dbReference type="InterPro" id="IPR010982">
    <property type="entry name" value="Lambda_DNA-bd_dom_sf"/>
</dbReference>
<evidence type="ECO:0000313" key="4">
    <source>
        <dbReference type="Proteomes" id="UP000443582"/>
    </source>
</evidence>
<organism evidence="3 4">
    <name type="scientific">Halobacteriovorax vibrionivorans</name>
    <dbReference type="NCBI Taxonomy" id="2152716"/>
    <lineage>
        <taxon>Bacteria</taxon>
        <taxon>Pseudomonadati</taxon>
        <taxon>Bdellovibrionota</taxon>
        <taxon>Bacteriovoracia</taxon>
        <taxon>Bacteriovoracales</taxon>
        <taxon>Halobacteriovoraceae</taxon>
        <taxon>Halobacteriovorax</taxon>
    </lineage>
</organism>
<dbReference type="PANTHER" id="PTHR46797">
    <property type="entry name" value="HTH-TYPE TRANSCRIPTIONAL REGULATOR"/>
    <property type="match status" value="1"/>
</dbReference>
<dbReference type="Pfam" id="PF13560">
    <property type="entry name" value="HTH_31"/>
    <property type="match status" value="1"/>
</dbReference>
<evidence type="ECO:0000256" key="1">
    <source>
        <dbReference type="ARBA" id="ARBA00023125"/>
    </source>
</evidence>